<dbReference type="AlphaFoldDB" id="A0A0S4U9F0"/>
<organism evidence="4">
    <name type="scientific">Ralstonia solanacearum</name>
    <name type="common">Pseudomonas solanacearum</name>
    <dbReference type="NCBI Taxonomy" id="305"/>
    <lineage>
        <taxon>Bacteria</taxon>
        <taxon>Pseudomonadati</taxon>
        <taxon>Pseudomonadota</taxon>
        <taxon>Betaproteobacteria</taxon>
        <taxon>Burkholderiales</taxon>
        <taxon>Burkholderiaceae</taxon>
        <taxon>Ralstonia</taxon>
        <taxon>Ralstonia solanacearum species complex</taxon>
    </lineage>
</organism>
<feature type="domain" description="Tle cognate immunity protein 4 N-terminal" evidence="3">
    <location>
        <begin position="65"/>
        <end position="166"/>
    </location>
</feature>
<evidence type="ECO:0000259" key="3">
    <source>
        <dbReference type="Pfam" id="PF18443"/>
    </source>
</evidence>
<dbReference type="InterPro" id="IPR040761">
    <property type="entry name" value="Tli4_N"/>
</dbReference>
<evidence type="ECO:0000313" key="4">
    <source>
        <dbReference type="EMBL" id="CUV18859.1"/>
    </source>
</evidence>
<sequence>MEPPMTPPLLQRLRRHARWGAPALLALIGLTAYAIGWFDRTPESFRKPNMTALSPRLQPLFEKTKTVCFGRFLIDVPATATVVFGPVRASTRIERLPGAGDKLEEYVAKRETELKAQDRYDEKRDDLNRYKETLDGAVSGQKIVVGYQNFRGSFYEVESYIRLGQDLYIQETQAPVEPYKLTGQTPKKSVIASLGDAIEDLNATARNLHARADDEVPTAPGVCLDGAFLDDSSGWLTHERIPLGIRLKEFPDVHISIDTSRNQGRLIESSALEPRLKRAEANTIRMGGGDWYRQIKMLRRGDRQIEGWTGYEALGHLPEQESVSAHHDFQFMSLGHPTDPLKPLLDVQMQTGVADNMVGKHRPSITDEEAVALWDKLTSTIRVRPVGGPGTGKAVSNDPLPPHAPSAPLGELAATGRQCPQTGWWQCPDVGAIDGGHRFIRERQVMPKVAIVGKPSLWQRLKGERPMRQTATVWTLLSYAPVPDTADASALPSSAPVKTDGERA</sequence>
<dbReference type="Pfam" id="PF18443">
    <property type="entry name" value="Tli4_N"/>
    <property type="match status" value="1"/>
</dbReference>
<accession>A0A0S4U9F0</accession>
<proteinExistence type="predicted"/>
<protein>
    <recommendedName>
        <fullName evidence="5">Tle cognate immunity protein 4 C-terminal domain-containing protein</fullName>
    </recommendedName>
</protein>
<feature type="domain" description="Tle cognate immunity protein 4 C-terminal" evidence="2">
    <location>
        <begin position="215"/>
        <end position="385"/>
    </location>
</feature>
<dbReference type="Pfam" id="PF18426">
    <property type="entry name" value="Tli4_C"/>
    <property type="match status" value="1"/>
</dbReference>
<feature type="region of interest" description="Disordered" evidence="1">
    <location>
        <begin position="384"/>
        <end position="407"/>
    </location>
</feature>
<feature type="region of interest" description="Disordered" evidence="1">
    <location>
        <begin position="485"/>
        <end position="504"/>
    </location>
</feature>
<dbReference type="EMBL" id="LN899821">
    <property type="protein sequence ID" value="CUV18859.1"/>
    <property type="molecule type" value="Genomic_DNA"/>
</dbReference>
<evidence type="ECO:0008006" key="5">
    <source>
        <dbReference type="Google" id="ProtNLM"/>
    </source>
</evidence>
<reference evidence="4" key="1">
    <citation type="submission" date="2015-10" db="EMBL/GenBank/DDBJ databases">
        <authorList>
            <person name="Gilbert D.G."/>
        </authorList>
    </citation>
    <scope>NUCLEOTIDE SEQUENCE</scope>
    <source>
        <strain evidence="4">Phyl III-seqv23</strain>
    </source>
</reference>
<evidence type="ECO:0000259" key="2">
    <source>
        <dbReference type="Pfam" id="PF18426"/>
    </source>
</evidence>
<evidence type="ECO:0000256" key="1">
    <source>
        <dbReference type="SAM" id="MobiDB-lite"/>
    </source>
</evidence>
<dbReference type="InterPro" id="IPR041290">
    <property type="entry name" value="Tli4_C"/>
</dbReference>
<gene>
    <name evidence="4" type="ORF">PSS4_v1_760008</name>
</gene>
<name>A0A0S4U9F0_RALSL</name>